<evidence type="ECO:0000256" key="8">
    <source>
        <dbReference type="SAM" id="MobiDB-lite"/>
    </source>
</evidence>
<evidence type="ECO:0000313" key="11">
    <source>
        <dbReference type="Proteomes" id="UP001596113"/>
    </source>
</evidence>
<dbReference type="SUPFAM" id="SSF51445">
    <property type="entry name" value="(Trans)glycosidases"/>
    <property type="match status" value="1"/>
</dbReference>
<evidence type="ECO:0000259" key="9">
    <source>
        <dbReference type="Pfam" id="PF00150"/>
    </source>
</evidence>
<feature type="compositionally biased region" description="Basic and acidic residues" evidence="8">
    <location>
        <begin position="401"/>
        <end position="415"/>
    </location>
</feature>
<reference evidence="11" key="1">
    <citation type="journal article" date="2019" name="Int. J. Syst. Evol. Microbiol.">
        <title>The Global Catalogue of Microorganisms (GCM) 10K type strain sequencing project: providing services to taxonomists for standard genome sequencing and annotation.</title>
        <authorList>
            <consortium name="The Broad Institute Genomics Platform"/>
            <consortium name="The Broad Institute Genome Sequencing Center for Infectious Disease"/>
            <person name="Wu L."/>
            <person name="Ma J."/>
        </authorList>
    </citation>
    <scope>NUCLEOTIDE SEQUENCE [LARGE SCALE GENOMIC DNA]</scope>
    <source>
        <strain evidence="11">CGMCC 1.18575</strain>
    </source>
</reference>
<dbReference type="Gene3D" id="3.20.20.80">
    <property type="entry name" value="Glycosidases"/>
    <property type="match status" value="1"/>
</dbReference>
<keyword evidence="11" id="KW-1185">Reference proteome</keyword>
<gene>
    <name evidence="10" type="ORF">ACFPOF_01805</name>
</gene>
<dbReference type="Pfam" id="PF00150">
    <property type="entry name" value="Cellulase"/>
    <property type="match status" value="1"/>
</dbReference>
<name>A0ABW0HJV9_9BACL</name>
<dbReference type="InterPro" id="IPR017853">
    <property type="entry name" value="GH"/>
</dbReference>
<evidence type="ECO:0000256" key="2">
    <source>
        <dbReference type="ARBA" id="ARBA00022801"/>
    </source>
</evidence>
<dbReference type="EC" id="3.2.1.-" evidence="10"/>
<keyword evidence="5 7" id="KW-0326">Glycosidase</keyword>
<keyword evidence="6" id="KW-0624">Polysaccharide degradation</keyword>
<accession>A0ABW0HJV9</accession>
<dbReference type="RefSeq" id="WP_378129020.1">
    <property type="nucleotide sequence ID" value="NZ_JBHSMI010000002.1"/>
</dbReference>
<keyword evidence="2 7" id="KW-0378">Hydrolase</keyword>
<proteinExistence type="inferred from homology"/>
<evidence type="ECO:0000256" key="7">
    <source>
        <dbReference type="RuleBase" id="RU361153"/>
    </source>
</evidence>
<evidence type="ECO:0000256" key="1">
    <source>
        <dbReference type="ARBA" id="ARBA00005641"/>
    </source>
</evidence>
<sequence length="566" mass="64233">MTVDAEKFLRAEGGRLVNGAGREVLLRGVGFGSWFLPEGYMWKFPDGGDRPRRIEAMIRELVGEEKAVLFWETYYDRYVTEADIEQIAAEGFNSVRVPLNARFLLDDEGTCREDRLRRIDELLGWCRKHEIYAILDLHGAPGGQTGTNIDDSERDLPELFTDERNRELTIGIWRALAERYKEEWIVAGYDLLNEPLPEWFSSYNDQIMPLYEDIVRSIREVDGRHMIILEGAHWATDWSVFSGEPIDSNVMLQFHKYWNVPDTASIRQYIEAGARWNAPIFMGEGGENNTDWYAGAFRLFEDHHISWNFWTWKKMETTNSPYSVRMPEDWPLLVTYLEGGPKPDAETAWAALSTYLDNLPLDRCDYRPEVVRSLFRQPNARIPAIFYRNAEEGVGFGFGEGSDRRDSEFGEERRRGGGGLGFRDADGTDIRFVDSEREKPNFQHMRGEAWASDEWLCVRLAPGDWLAYDVEVPEVAREGAGLTLRMRGIGGGAGAGDSGTGAVEVLRESGEAGVLEPIGAVRIPDEAESWIDAKLAGRLSGRPSAQRIVIRAAGRSVDVQWIKLDL</sequence>
<dbReference type="GO" id="GO:0016798">
    <property type="term" value="F:hydrolase activity, acting on glycosyl bonds"/>
    <property type="evidence" value="ECO:0007669"/>
    <property type="project" value="UniProtKB-KW"/>
</dbReference>
<comment type="caution">
    <text evidence="10">The sequence shown here is derived from an EMBL/GenBank/DDBJ whole genome shotgun (WGS) entry which is preliminary data.</text>
</comment>
<dbReference type="Proteomes" id="UP001596113">
    <property type="component" value="Unassembled WGS sequence"/>
</dbReference>
<evidence type="ECO:0000256" key="5">
    <source>
        <dbReference type="ARBA" id="ARBA00023295"/>
    </source>
</evidence>
<protein>
    <submittedName>
        <fullName evidence="10">Glycoside hydrolase family 5 protein</fullName>
        <ecNumber evidence="10">3.2.1.-</ecNumber>
    </submittedName>
</protein>
<feature type="region of interest" description="Disordered" evidence="8">
    <location>
        <begin position="399"/>
        <end position="420"/>
    </location>
</feature>
<evidence type="ECO:0000256" key="6">
    <source>
        <dbReference type="ARBA" id="ARBA00023326"/>
    </source>
</evidence>
<organism evidence="10 11">
    <name type="scientific">Cohnella soli</name>
    <dbReference type="NCBI Taxonomy" id="425005"/>
    <lineage>
        <taxon>Bacteria</taxon>
        <taxon>Bacillati</taxon>
        <taxon>Bacillota</taxon>
        <taxon>Bacilli</taxon>
        <taxon>Bacillales</taxon>
        <taxon>Paenibacillaceae</taxon>
        <taxon>Cohnella</taxon>
    </lineage>
</organism>
<dbReference type="InterPro" id="IPR001547">
    <property type="entry name" value="Glyco_hydro_5"/>
</dbReference>
<evidence type="ECO:0000313" key="10">
    <source>
        <dbReference type="EMBL" id="MFC5401456.1"/>
    </source>
</evidence>
<dbReference type="PANTHER" id="PTHR31297:SF41">
    <property type="entry name" value="ENDOGLUCANASE, PUTATIVE (AFU_ORTHOLOGUE AFUA_5G01830)-RELATED"/>
    <property type="match status" value="1"/>
</dbReference>
<dbReference type="EMBL" id="JBHSMI010000002">
    <property type="protein sequence ID" value="MFC5401456.1"/>
    <property type="molecule type" value="Genomic_DNA"/>
</dbReference>
<keyword evidence="3" id="KW-0136">Cellulose degradation</keyword>
<dbReference type="PANTHER" id="PTHR31297">
    <property type="entry name" value="GLUCAN ENDO-1,6-BETA-GLUCOSIDASE B"/>
    <property type="match status" value="1"/>
</dbReference>
<evidence type="ECO:0000256" key="4">
    <source>
        <dbReference type="ARBA" id="ARBA00023277"/>
    </source>
</evidence>
<keyword evidence="4" id="KW-0119">Carbohydrate metabolism</keyword>
<feature type="domain" description="Glycoside hydrolase family 5" evidence="9">
    <location>
        <begin position="74"/>
        <end position="314"/>
    </location>
</feature>
<comment type="similarity">
    <text evidence="1 7">Belongs to the glycosyl hydrolase 5 (cellulase A) family.</text>
</comment>
<evidence type="ECO:0000256" key="3">
    <source>
        <dbReference type="ARBA" id="ARBA00023001"/>
    </source>
</evidence>
<dbReference type="InterPro" id="IPR050386">
    <property type="entry name" value="Glycosyl_hydrolase_5"/>
</dbReference>